<keyword evidence="4" id="KW-1185">Reference proteome</keyword>
<keyword evidence="1 3" id="KW-0378">Hydrolase</keyword>
<dbReference type="PANTHER" id="PTHR48081:SF13">
    <property type="entry name" value="ALPHA_BETA HYDROLASE"/>
    <property type="match status" value="1"/>
</dbReference>
<dbReference type="InterPro" id="IPR049492">
    <property type="entry name" value="BD-FAE-like_dom"/>
</dbReference>
<evidence type="ECO:0000259" key="2">
    <source>
        <dbReference type="Pfam" id="PF20434"/>
    </source>
</evidence>
<dbReference type="Pfam" id="PF20434">
    <property type="entry name" value="BD-FAE"/>
    <property type="match status" value="1"/>
</dbReference>
<feature type="domain" description="BD-FAE-like" evidence="2">
    <location>
        <begin position="36"/>
        <end position="235"/>
    </location>
</feature>
<dbReference type="RefSeq" id="WP_211629478.1">
    <property type="nucleotide sequence ID" value="NZ_CP073100.1"/>
</dbReference>
<reference evidence="3" key="1">
    <citation type="submission" date="2021-04" db="EMBL/GenBank/DDBJ databases">
        <title>Luteolibacter sp. 32A isolated from the skin of an Anderson's salamander (Ambystoma andersonii).</title>
        <authorList>
            <person name="Spergser J."/>
            <person name="Busse H.-J."/>
        </authorList>
    </citation>
    <scope>NUCLEOTIDE SEQUENCE</scope>
    <source>
        <strain evidence="3">32A</strain>
    </source>
</reference>
<proteinExistence type="predicted"/>
<dbReference type="Proteomes" id="UP000676169">
    <property type="component" value="Chromosome"/>
</dbReference>
<protein>
    <submittedName>
        <fullName evidence="3">Alpha/beta hydrolase</fullName>
    </submittedName>
</protein>
<dbReference type="PANTHER" id="PTHR48081">
    <property type="entry name" value="AB HYDROLASE SUPERFAMILY PROTEIN C4A8.06C"/>
    <property type="match status" value="1"/>
</dbReference>
<evidence type="ECO:0000313" key="3">
    <source>
        <dbReference type="EMBL" id="QUE49417.1"/>
    </source>
</evidence>
<organism evidence="3 4">
    <name type="scientific">Luteolibacter ambystomatis</name>
    <dbReference type="NCBI Taxonomy" id="2824561"/>
    <lineage>
        <taxon>Bacteria</taxon>
        <taxon>Pseudomonadati</taxon>
        <taxon>Verrucomicrobiota</taxon>
        <taxon>Verrucomicrobiia</taxon>
        <taxon>Verrucomicrobiales</taxon>
        <taxon>Verrucomicrobiaceae</taxon>
        <taxon>Luteolibacter</taxon>
    </lineage>
</organism>
<dbReference type="AlphaFoldDB" id="A0A975G5Y7"/>
<dbReference type="EMBL" id="CP073100">
    <property type="protein sequence ID" value="QUE49417.1"/>
    <property type="molecule type" value="Genomic_DNA"/>
</dbReference>
<dbReference type="GO" id="GO:0016787">
    <property type="term" value="F:hydrolase activity"/>
    <property type="evidence" value="ECO:0007669"/>
    <property type="project" value="UniProtKB-KW"/>
</dbReference>
<name>A0A975G5Y7_9BACT</name>
<accession>A0A975G5Y7</accession>
<dbReference type="InterPro" id="IPR050300">
    <property type="entry name" value="GDXG_lipolytic_enzyme"/>
</dbReference>
<dbReference type="KEGG" id="lamb:KBB96_11090"/>
<dbReference type="SUPFAM" id="SSF53474">
    <property type="entry name" value="alpha/beta-Hydrolases"/>
    <property type="match status" value="1"/>
</dbReference>
<sequence length="284" mass="30124">MFRDEAVSPFGGLNSTAFTHLRDLDYAGHGNPAQTLDLLLPPRGDGPPHPVVIYIHGGSWDSGEKEDGLVPLSLLASGDFALVSINYRLTGEARWPAPLEDARAALAFLRENAATWHLDPERIGIVGVSAGGQIAGMLGTHAPGTTAPDGIRCVASFFGPTDFLSLVGHPESLEPEEAAFAERFFGIAGPDLLETARRASPVNWVGPDAAPFLLIHGTEDEVVPFSQSEGMHAALLHAGVESTMIPVAGAGHGFFVPALLEPVRQFLGRHLLDRADALPRRRAG</sequence>
<dbReference type="InterPro" id="IPR029058">
    <property type="entry name" value="AB_hydrolase_fold"/>
</dbReference>
<evidence type="ECO:0000313" key="4">
    <source>
        <dbReference type="Proteomes" id="UP000676169"/>
    </source>
</evidence>
<dbReference type="Gene3D" id="3.40.50.1820">
    <property type="entry name" value="alpha/beta hydrolase"/>
    <property type="match status" value="1"/>
</dbReference>
<gene>
    <name evidence="3" type="ORF">KBB96_11090</name>
</gene>
<evidence type="ECO:0000256" key="1">
    <source>
        <dbReference type="ARBA" id="ARBA00022801"/>
    </source>
</evidence>